<dbReference type="InterPro" id="IPR014729">
    <property type="entry name" value="Rossmann-like_a/b/a_fold"/>
</dbReference>
<dbReference type="KEGG" id="dfg:B0537_15520"/>
<dbReference type="GO" id="GO:0004066">
    <property type="term" value="F:asparagine synthase (glutamine-hydrolyzing) activity"/>
    <property type="evidence" value="ECO:0007669"/>
    <property type="project" value="UniProtKB-EC"/>
</dbReference>
<dbReference type="InterPro" id="IPR001962">
    <property type="entry name" value="Asn_synthase"/>
</dbReference>
<evidence type="ECO:0000256" key="8">
    <source>
        <dbReference type="ARBA" id="ARBA00048741"/>
    </source>
</evidence>
<comment type="similarity">
    <text evidence="2">Belongs to the asparagine synthetase family.</text>
</comment>
<evidence type="ECO:0000256" key="4">
    <source>
        <dbReference type="ARBA" id="ARBA00022741"/>
    </source>
</evidence>
<dbReference type="InterPro" id="IPR006426">
    <property type="entry name" value="Asn_synth_AEB"/>
</dbReference>
<dbReference type="PROSITE" id="PS51278">
    <property type="entry name" value="GATASE_TYPE_2"/>
    <property type="match status" value="1"/>
</dbReference>
<comment type="pathway">
    <text evidence="1">Amino-acid biosynthesis; L-asparagine biosynthesis; L-asparagine from L-aspartate (L-Gln route): step 1/1.</text>
</comment>
<dbReference type="GO" id="GO:0006529">
    <property type="term" value="P:asparagine biosynthetic process"/>
    <property type="evidence" value="ECO:0007669"/>
    <property type="project" value="UniProtKB-KW"/>
</dbReference>
<dbReference type="Gene3D" id="3.40.50.620">
    <property type="entry name" value="HUPs"/>
    <property type="match status" value="1"/>
</dbReference>
<evidence type="ECO:0000256" key="6">
    <source>
        <dbReference type="ARBA" id="ARBA00022888"/>
    </source>
</evidence>
<sequence length="558" mass="63477">MLLETLVFTGLQNCKRLNYLELQKQLLELGYMFETNSDTEVLLKSYQAFGLDFLDKIDGMFAFALVDFTKNKLYLVRDRLGIKPLYYHVNTSSITFASEIKALIKSGAVSAEIDPFGLCDYIHIQLYTQNHTLFKGVKSIRPGAFLSVDLANYTIVEHVYWDLPQEEAKLDYDEAILNLRERIFEAVKLWCRADVPISAYVSGGLDSSSVATIAKQFLNKKVQANLHTFSSIFPEARFQDERPYSDAVAKHIGSEHHRVILPKEEIIKAHDDLLYVLDMPIAGYSAPYRIMSKIVRQHTRVVLTGHGGDELFCGYPKYIAAVLSKEISDSISGSNRVVNSSNIKYLVGFERQARQILGKSVFGDEKQIIKSLFFRTEELWQYVNPEFRSAVGDYSVSDSLLNMCSNRTTGYLKKLLYLDAKVLLPGLLHVEDRTSMIENLESRTPLLDRKVVEFAGQVPEAFLLRDGLKGMIRKAMEPVLPRMVSANPSKSGTMYPATELFDKELADLIHKDFMLLDKTGLFIKPVHEILSESQELINKRVTWAIWSLGAWIRAFKIF</sequence>
<dbReference type="EMBL" id="CP019698">
    <property type="protein sequence ID" value="AQS60351.1"/>
    <property type="molecule type" value="Genomic_DNA"/>
</dbReference>
<dbReference type="SUPFAM" id="SSF52402">
    <property type="entry name" value="Adenine nucleotide alpha hydrolases-like"/>
    <property type="match status" value="1"/>
</dbReference>
<keyword evidence="5 9" id="KW-0067">ATP-binding</keyword>
<dbReference type="GO" id="GO:0005524">
    <property type="term" value="F:ATP binding"/>
    <property type="evidence" value="ECO:0007669"/>
    <property type="project" value="UniProtKB-KW"/>
</dbReference>
<feature type="binding site" evidence="9">
    <location>
        <position position="38"/>
    </location>
    <ligand>
        <name>L-glutamine</name>
        <dbReference type="ChEBI" id="CHEBI:58359"/>
    </ligand>
</feature>
<feature type="domain" description="Glutamine amidotransferase type-2" evidence="10">
    <location>
        <begin position="1"/>
        <end position="151"/>
    </location>
</feature>
<dbReference type="InterPro" id="IPR017932">
    <property type="entry name" value="GATase_2_dom"/>
</dbReference>
<evidence type="ECO:0000313" key="11">
    <source>
        <dbReference type="EMBL" id="AQS60351.1"/>
    </source>
</evidence>
<dbReference type="Pfam" id="PF13537">
    <property type="entry name" value="GATase_7"/>
    <property type="match status" value="1"/>
</dbReference>
<dbReference type="PANTHER" id="PTHR43284">
    <property type="entry name" value="ASPARAGINE SYNTHETASE (GLUTAMINE-HYDROLYZING)"/>
    <property type="match status" value="1"/>
</dbReference>
<dbReference type="Pfam" id="PF00733">
    <property type="entry name" value="Asn_synthase"/>
    <property type="match status" value="1"/>
</dbReference>
<keyword evidence="12" id="KW-1185">Reference proteome</keyword>
<protein>
    <recommendedName>
        <fullName evidence="3">asparagine synthase (glutamine-hydrolyzing)</fullName>
        <ecNumber evidence="3">6.3.5.4</ecNumber>
    </recommendedName>
</protein>
<dbReference type="SUPFAM" id="SSF56235">
    <property type="entry name" value="N-terminal nucleophile aminohydrolases (Ntn hydrolases)"/>
    <property type="match status" value="1"/>
</dbReference>
<name>A0A1S6J003_9FIRM</name>
<evidence type="ECO:0000256" key="3">
    <source>
        <dbReference type="ARBA" id="ARBA00012737"/>
    </source>
</evidence>
<dbReference type="RefSeq" id="WP_077715381.1">
    <property type="nucleotide sequence ID" value="NZ_CP019698.1"/>
</dbReference>
<dbReference type="PIRSF" id="PIRSF001589">
    <property type="entry name" value="Asn_synthetase_glu-h"/>
    <property type="match status" value="1"/>
</dbReference>
<comment type="catalytic activity">
    <reaction evidence="8">
        <text>L-aspartate + L-glutamine + ATP + H2O = L-asparagine + L-glutamate + AMP + diphosphate + H(+)</text>
        <dbReference type="Rhea" id="RHEA:12228"/>
        <dbReference type="ChEBI" id="CHEBI:15377"/>
        <dbReference type="ChEBI" id="CHEBI:15378"/>
        <dbReference type="ChEBI" id="CHEBI:29985"/>
        <dbReference type="ChEBI" id="CHEBI:29991"/>
        <dbReference type="ChEBI" id="CHEBI:30616"/>
        <dbReference type="ChEBI" id="CHEBI:33019"/>
        <dbReference type="ChEBI" id="CHEBI:58048"/>
        <dbReference type="ChEBI" id="CHEBI:58359"/>
        <dbReference type="ChEBI" id="CHEBI:456215"/>
        <dbReference type="EC" id="6.3.5.4"/>
    </reaction>
</comment>
<keyword evidence="7" id="KW-0315">Glutamine amidotransferase</keyword>
<evidence type="ECO:0000256" key="1">
    <source>
        <dbReference type="ARBA" id="ARBA00005187"/>
    </source>
</evidence>
<evidence type="ECO:0000256" key="2">
    <source>
        <dbReference type="ARBA" id="ARBA00005752"/>
    </source>
</evidence>
<dbReference type="EC" id="6.3.5.4" evidence="3"/>
<gene>
    <name evidence="11" type="ORF">B0537_15520</name>
</gene>
<keyword evidence="6" id="KW-0028">Amino-acid biosynthesis</keyword>
<evidence type="ECO:0000256" key="7">
    <source>
        <dbReference type="ARBA" id="ARBA00022962"/>
    </source>
</evidence>
<dbReference type="InterPro" id="IPR033738">
    <property type="entry name" value="AsnB_N"/>
</dbReference>
<evidence type="ECO:0000259" key="10">
    <source>
        <dbReference type="PROSITE" id="PS51278"/>
    </source>
</evidence>
<evidence type="ECO:0000313" key="12">
    <source>
        <dbReference type="Proteomes" id="UP000189464"/>
    </source>
</evidence>
<dbReference type="Gene3D" id="3.60.20.10">
    <property type="entry name" value="Glutamine Phosphoribosylpyrophosphate, subunit 1, domain 1"/>
    <property type="match status" value="1"/>
</dbReference>
<dbReference type="CDD" id="cd01991">
    <property type="entry name" value="Asn_synthase_B_C"/>
    <property type="match status" value="1"/>
</dbReference>
<accession>A0A1S6J003</accession>
<dbReference type="STRING" id="1833852.B0537_15520"/>
<dbReference type="InterPro" id="IPR051786">
    <property type="entry name" value="ASN_synthetase/amidase"/>
</dbReference>
<dbReference type="InterPro" id="IPR029055">
    <property type="entry name" value="Ntn_hydrolases_N"/>
</dbReference>
<evidence type="ECO:0000256" key="9">
    <source>
        <dbReference type="PIRSR" id="PIRSR001589-2"/>
    </source>
</evidence>
<evidence type="ECO:0000256" key="5">
    <source>
        <dbReference type="ARBA" id="ARBA00022840"/>
    </source>
</evidence>
<reference evidence="11 12" key="1">
    <citation type="journal article" date="2016" name="Int. J. Syst. Evol. Microbiol.">
        <title>Desulfotomaculum ferrireducens sp. nov., a moderately thermophilic sulfate-reducing and dissimilatory Fe(III)-reducing bacterium isolated from compost.</title>
        <authorList>
            <person name="Yang G."/>
            <person name="Guo J."/>
            <person name="Zhuang L."/>
            <person name="Yuan Y."/>
            <person name="Zhou S."/>
        </authorList>
    </citation>
    <scope>NUCLEOTIDE SEQUENCE [LARGE SCALE GENOMIC DNA]</scope>
    <source>
        <strain evidence="11 12">GSS09</strain>
    </source>
</reference>
<keyword evidence="6" id="KW-0061">Asparagine biosynthesis</keyword>
<dbReference type="Proteomes" id="UP000189464">
    <property type="component" value="Chromosome"/>
</dbReference>
<organism evidence="11 12">
    <name type="scientific">Desulforamulus ferrireducens</name>
    <dbReference type="NCBI Taxonomy" id="1833852"/>
    <lineage>
        <taxon>Bacteria</taxon>
        <taxon>Bacillati</taxon>
        <taxon>Bacillota</taxon>
        <taxon>Clostridia</taxon>
        <taxon>Eubacteriales</taxon>
        <taxon>Peptococcaceae</taxon>
        <taxon>Desulforamulus</taxon>
    </lineage>
</organism>
<dbReference type="NCBIfam" id="TIGR01536">
    <property type="entry name" value="asn_synth_AEB"/>
    <property type="match status" value="1"/>
</dbReference>
<keyword evidence="4 9" id="KW-0547">Nucleotide-binding</keyword>
<dbReference type="AlphaFoldDB" id="A0A1S6J003"/>
<proteinExistence type="inferred from homology"/>
<dbReference type="CDD" id="cd00712">
    <property type="entry name" value="AsnB"/>
    <property type="match status" value="1"/>
</dbReference>
<dbReference type="PANTHER" id="PTHR43284:SF1">
    <property type="entry name" value="ASPARAGINE SYNTHETASE"/>
    <property type="match status" value="1"/>
</dbReference>